<dbReference type="AlphaFoldDB" id="A0A5S4YVB4"/>
<accession>A0A5S4YVB4</accession>
<organism evidence="1 2">
    <name type="scientific">Bradyrhizobium hipponense</name>
    <dbReference type="NCBI Taxonomy" id="2605638"/>
    <lineage>
        <taxon>Bacteria</taxon>
        <taxon>Pseudomonadati</taxon>
        <taxon>Pseudomonadota</taxon>
        <taxon>Alphaproteobacteria</taxon>
        <taxon>Hyphomicrobiales</taxon>
        <taxon>Nitrobacteraceae</taxon>
        <taxon>Bradyrhizobium</taxon>
    </lineage>
</organism>
<dbReference type="RefSeq" id="WP_148741690.1">
    <property type="nucleotide sequence ID" value="NZ_VSTH01000078.1"/>
</dbReference>
<protein>
    <submittedName>
        <fullName evidence="1">Uncharacterized protein</fullName>
    </submittedName>
</protein>
<keyword evidence="2" id="KW-1185">Reference proteome</keyword>
<dbReference type="EMBL" id="VSTH01000078">
    <property type="protein sequence ID" value="TYO64279.1"/>
    <property type="molecule type" value="Genomic_DNA"/>
</dbReference>
<sequence length="159" mass="17855">MKIDLKRLRGDVKRLKADRVASPIGKIKTGATEIIRSNFEELERLRREDGATWTEIASALAAQGVTQGEGQPLTGRRLTALMHNIRTRAEKLKGKAIVRDRTKMLPERLQMDGRTAKRTVSLSPEMSRPLGGSVPDQTISEDEIRRTALAKHAHLLRKR</sequence>
<evidence type="ECO:0000313" key="2">
    <source>
        <dbReference type="Proteomes" id="UP000324797"/>
    </source>
</evidence>
<comment type="caution">
    <text evidence="1">The sequence shown here is derived from an EMBL/GenBank/DDBJ whole genome shotgun (WGS) entry which is preliminary data.</text>
</comment>
<proteinExistence type="predicted"/>
<name>A0A5S4YVB4_9BRAD</name>
<evidence type="ECO:0000313" key="1">
    <source>
        <dbReference type="EMBL" id="TYO64279.1"/>
    </source>
</evidence>
<gene>
    <name evidence="1" type="ORF">FXV83_23215</name>
</gene>
<reference evidence="1 2" key="1">
    <citation type="submission" date="2019-08" db="EMBL/GenBank/DDBJ databases">
        <title>Bradyrhizobium hipponensis sp. nov., a rhizobium isolated from a Lupinus angustifolius root nodule in Tunisia.</title>
        <authorList>
            <person name="Off K."/>
            <person name="Rejili M."/>
            <person name="Mars M."/>
            <person name="Brachmann A."/>
            <person name="Marin M."/>
        </authorList>
    </citation>
    <scope>NUCLEOTIDE SEQUENCE [LARGE SCALE GENOMIC DNA]</scope>
    <source>
        <strain evidence="2">aSej3</strain>
    </source>
</reference>
<dbReference type="Proteomes" id="UP000324797">
    <property type="component" value="Unassembled WGS sequence"/>
</dbReference>